<evidence type="ECO:0000256" key="2">
    <source>
        <dbReference type="SAM" id="Phobius"/>
    </source>
</evidence>
<sequence length="177" mass="20077">MRQLKNDHHDPVKPSRWGLLKDGTWFAAFITLAIYAFTVVEDRGQLRSDVRHLNDSLTQARKELDAARLNNKQLADSLRKAEVDLAKKEVRFNETEKQLTSASQAALNSQSEAQAYKALVTADKRCAPYREEITHLENSLAMSGLDVYSPKGARRQELLNNLERSKDAYDACMGLKR</sequence>
<comment type="caution">
    <text evidence="3">The sequence shown here is derived from an EMBL/GenBank/DDBJ whole genome shotgun (WGS) entry which is preliminary data.</text>
</comment>
<keyword evidence="2" id="KW-0812">Transmembrane</keyword>
<gene>
    <name evidence="3" type="ORF">PFLU3_15920</name>
</gene>
<dbReference type="RefSeq" id="WP_043047687.1">
    <property type="nucleotide sequence ID" value="NZ_JXCQ01000010.1"/>
</dbReference>
<keyword evidence="2" id="KW-1133">Transmembrane helix</keyword>
<keyword evidence="1" id="KW-0175">Coiled coil</keyword>
<dbReference type="AlphaFoldDB" id="A0A0D0TPW2"/>
<dbReference type="Gene3D" id="1.10.287.2610">
    <property type="match status" value="1"/>
</dbReference>
<organism evidence="3 4">
    <name type="scientific">Pseudomonas fluorescens</name>
    <dbReference type="NCBI Taxonomy" id="294"/>
    <lineage>
        <taxon>Bacteria</taxon>
        <taxon>Pseudomonadati</taxon>
        <taxon>Pseudomonadota</taxon>
        <taxon>Gammaproteobacteria</taxon>
        <taxon>Pseudomonadales</taxon>
        <taxon>Pseudomonadaceae</taxon>
        <taxon>Pseudomonas</taxon>
    </lineage>
</organism>
<dbReference type="PATRIC" id="fig|294.125.peg.1639"/>
<proteinExistence type="predicted"/>
<reference evidence="3 4" key="1">
    <citation type="submission" date="2015-01" db="EMBL/GenBank/DDBJ databases">
        <title>Genome sequence of the beneficial rhizobacterium Pseudomonas fluorescens 2-79.</title>
        <authorList>
            <person name="Thuermer A."/>
            <person name="Daniel R."/>
        </authorList>
    </citation>
    <scope>NUCLEOTIDE SEQUENCE [LARGE SCALE GENOMIC DNA]</scope>
    <source>
        <strain evidence="3 4">2-79</strain>
    </source>
</reference>
<accession>A0A0D0TPW2</accession>
<feature type="coiled-coil region" evidence="1">
    <location>
        <begin position="50"/>
        <end position="98"/>
    </location>
</feature>
<dbReference type="EMBL" id="JXCQ01000010">
    <property type="protein sequence ID" value="KIR22910.1"/>
    <property type="molecule type" value="Genomic_DNA"/>
</dbReference>
<feature type="transmembrane region" description="Helical" evidence="2">
    <location>
        <begin position="23"/>
        <end position="40"/>
    </location>
</feature>
<dbReference type="Proteomes" id="UP000032210">
    <property type="component" value="Unassembled WGS sequence"/>
</dbReference>
<keyword evidence="2" id="KW-0472">Membrane</keyword>
<evidence type="ECO:0000313" key="3">
    <source>
        <dbReference type="EMBL" id="KIR22910.1"/>
    </source>
</evidence>
<evidence type="ECO:0000256" key="1">
    <source>
        <dbReference type="SAM" id="Coils"/>
    </source>
</evidence>
<evidence type="ECO:0000313" key="4">
    <source>
        <dbReference type="Proteomes" id="UP000032210"/>
    </source>
</evidence>
<name>A0A0D0TPW2_PSEFL</name>
<protein>
    <submittedName>
        <fullName evidence="3">Uncharacterized protein</fullName>
    </submittedName>
</protein>